<protein>
    <submittedName>
        <fullName evidence="1">Uncharacterized protein</fullName>
    </submittedName>
</protein>
<evidence type="ECO:0000313" key="1">
    <source>
        <dbReference type="EMBL" id="KAI4355355.1"/>
    </source>
</evidence>
<reference evidence="1 2" key="1">
    <citation type="journal article" date="2022" name="DNA Res.">
        <title>Chromosomal-level genome assembly of the orchid tree Bauhinia variegata (Leguminosae; Cercidoideae) supports the allotetraploid origin hypothesis of Bauhinia.</title>
        <authorList>
            <person name="Zhong Y."/>
            <person name="Chen Y."/>
            <person name="Zheng D."/>
            <person name="Pang J."/>
            <person name="Liu Y."/>
            <person name="Luo S."/>
            <person name="Meng S."/>
            <person name="Qian L."/>
            <person name="Wei D."/>
            <person name="Dai S."/>
            <person name="Zhou R."/>
        </authorList>
    </citation>
    <scope>NUCLEOTIDE SEQUENCE [LARGE SCALE GENOMIC DNA]</scope>
    <source>
        <strain evidence="1">BV-YZ2020</strain>
    </source>
</reference>
<evidence type="ECO:0000313" key="2">
    <source>
        <dbReference type="Proteomes" id="UP000828941"/>
    </source>
</evidence>
<gene>
    <name evidence="1" type="ORF">L6164_004136</name>
</gene>
<dbReference type="Proteomes" id="UP000828941">
    <property type="component" value="Chromosome 2"/>
</dbReference>
<dbReference type="EMBL" id="CM039427">
    <property type="protein sequence ID" value="KAI4355355.1"/>
    <property type="molecule type" value="Genomic_DNA"/>
</dbReference>
<keyword evidence="2" id="KW-1185">Reference proteome</keyword>
<organism evidence="1 2">
    <name type="scientific">Bauhinia variegata</name>
    <name type="common">Purple orchid tree</name>
    <name type="synonym">Phanera variegata</name>
    <dbReference type="NCBI Taxonomy" id="167791"/>
    <lineage>
        <taxon>Eukaryota</taxon>
        <taxon>Viridiplantae</taxon>
        <taxon>Streptophyta</taxon>
        <taxon>Embryophyta</taxon>
        <taxon>Tracheophyta</taxon>
        <taxon>Spermatophyta</taxon>
        <taxon>Magnoliopsida</taxon>
        <taxon>eudicotyledons</taxon>
        <taxon>Gunneridae</taxon>
        <taxon>Pentapetalae</taxon>
        <taxon>rosids</taxon>
        <taxon>fabids</taxon>
        <taxon>Fabales</taxon>
        <taxon>Fabaceae</taxon>
        <taxon>Cercidoideae</taxon>
        <taxon>Cercideae</taxon>
        <taxon>Bauhiniinae</taxon>
        <taxon>Bauhinia</taxon>
    </lineage>
</organism>
<accession>A0ACB9Q8X6</accession>
<name>A0ACB9Q8X6_BAUVA</name>
<comment type="caution">
    <text evidence="1">The sequence shown here is derived from an EMBL/GenBank/DDBJ whole genome shotgun (WGS) entry which is preliminary data.</text>
</comment>
<sequence>MKAWFKALVVLALTLSLLLSTWCTRAEAVARPYTEGQSFPSGEISSSQAPKDLQAHRKNPSKQVASCFRRIPPSSSNPTQNK</sequence>
<proteinExistence type="predicted"/>